<evidence type="ECO:0000313" key="3">
    <source>
        <dbReference type="EMBL" id="KAE9118760.1"/>
    </source>
</evidence>
<dbReference type="Gene3D" id="3.10.10.10">
    <property type="entry name" value="HIV Type 1 Reverse Transcriptase, subunit A, domain 1"/>
    <property type="match status" value="1"/>
</dbReference>
<organism evidence="3 4">
    <name type="scientific">Phytophthora fragariae</name>
    <dbReference type="NCBI Taxonomy" id="53985"/>
    <lineage>
        <taxon>Eukaryota</taxon>
        <taxon>Sar</taxon>
        <taxon>Stramenopiles</taxon>
        <taxon>Oomycota</taxon>
        <taxon>Peronosporomycetes</taxon>
        <taxon>Peronosporales</taxon>
        <taxon>Peronosporaceae</taxon>
        <taxon>Phytophthora</taxon>
    </lineage>
</organism>
<dbReference type="Proteomes" id="UP000441208">
    <property type="component" value="Unassembled WGS sequence"/>
</dbReference>
<dbReference type="Pfam" id="PF00078">
    <property type="entry name" value="RVT_1"/>
    <property type="match status" value="1"/>
</dbReference>
<dbReference type="InterPro" id="IPR043502">
    <property type="entry name" value="DNA/RNA_pol_sf"/>
</dbReference>
<gene>
    <name evidence="3" type="ORF">PF007_g8813</name>
</gene>
<dbReference type="InterPro" id="IPR051320">
    <property type="entry name" value="Viral_Replic_Matur_Polypro"/>
</dbReference>
<dbReference type="InterPro" id="IPR043128">
    <property type="entry name" value="Rev_trsase/Diguanyl_cyclase"/>
</dbReference>
<evidence type="ECO:0000259" key="2">
    <source>
        <dbReference type="Pfam" id="PF00078"/>
    </source>
</evidence>
<feature type="region of interest" description="Disordered" evidence="1">
    <location>
        <begin position="261"/>
        <end position="336"/>
    </location>
</feature>
<evidence type="ECO:0000256" key="1">
    <source>
        <dbReference type="SAM" id="MobiDB-lite"/>
    </source>
</evidence>
<accession>A0A6A3SKH2</accession>
<dbReference type="InterPro" id="IPR000477">
    <property type="entry name" value="RT_dom"/>
</dbReference>
<proteinExistence type="predicted"/>
<protein>
    <recommendedName>
        <fullName evidence="2">Reverse transcriptase domain-containing protein</fullName>
    </recommendedName>
</protein>
<dbReference type="PANTHER" id="PTHR33064">
    <property type="entry name" value="POL PROTEIN"/>
    <property type="match status" value="1"/>
</dbReference>
<comment type="caution">
    <text evidence="3">The sequence shown here is derived from an EMBL/GenBank/DDBJ whole genome shotgun (WGS) entry which is preliminary data.</text>
</comment>
<sequence length="606" mass="67169">MGCYVDRSQSQDCVGIGNTVYSTAGRTRIKITLAGYLVYLFDIWAGDLSGQEAILGMDFMVPAGIRLDLADGSLCLPDEVRIQLSGRRQLYNDKARIVRLDQHLQIDVGDSMEVPMRRQTTDQDSLWVTRGDRWVPTVSRGPGKTLYLTITNIGEKKLILQGDERIAMWLAGDRVPRLQGFVTAGSRRYLEWQNLALQATTDAKVSEKYQHPEQPDLPAVERPTYPTLRAILRKPNPGSDRRLRSGEQRFVLPVQVAVGLPDPEAEVGDSTPTPQSGDLESTTSPDLGGQRVDGAVDESESESTMGATRASEEGRVEVEGPTPEATPSDPTPEGTTAEVAVPVEDEQVCYHEGGDLRAEEVESEMAVLPEVTQSTEDVTIEDIQGGDPTVNSAEEINRLRRLIWRRRHLPIGKGNALPPAARGIVCDIDVGGAKPIAQRVRKVAPQFREKLSDLIKGLLGARIINMSTSPWASPIVVIIKKNGVDIRLCIDYRLVNSLTRLMIYPMHLINDLLEDLDKVLWYCSLDMASGFWVVTTTDRARAISAFITPFGLLEWNRMPFGLKNAPQIYQRMLDNALYGFTRISRLEGDPTLKQPDPDGANRIFAR</sequence>
<dbReference type="SUPFAM" id="SSF56672">
    <property type="entry name" value="DNA/RNA polymerases"/>
    <property type="match status" value="1"/>
</dbReference>
<dbReference type="PANTHER" id="PTHR33064:SF37">
    <property type="entry name" value="RIBONUCLEASE H"/>
    <property type="match status" value="1"/>
</dbReference>
<feature type="domain" description="Reverse transcriptase" evidence="2">
    <location>
        <begin position="479"/>
        <end position="577"/>
    </location>
</feature>
<feature type="compositionally biased region" description="Polar residues" evidence="1">
    <location>
        <begin position="270"/>
        <end position="285"/>
    </location>
</feature>
<dbReference type="Gene3D" id="3.30.70.270">
    <property type="match status" value="1"/>
</dbReference>
<dbReference type="EMBL" id="QXFZ01000378">
    <property type="protein sequence ID" value="KAE9118760.1"/>
    <property type="molecule type" value="Genomic_DNA"/>
</dbReference>
<name>A0A6A3SKH2_9STRA</name>
<reference evidence="3 4" key="1">
    <citation type="submission" date="2018-08" db="EMBL/GenBank/DDBJ databases">
        <title>Genomic investigation of the strawberry pathogen Phytophthora fragariae indicates pathogenicity is determined by transcriptional variation in three key races.</title>
        <authorList>
            <person name="Adams T.M."/>
            <person name="Armitage A.D."/>
            <person name="Sobczyk M.K."/>
            <person name="Bates H.J."/>
            <person name="Dunwell J.M."/>
            <person name="Nellist C.F."/>
            <person name="Harrison R.J."/>
        </authorList>
    </citation>
    <scope>NUCLEOTIDE SEQUENCE [LARGE SCALE GENOMIC DNA]</scope>
    <source>
        <strain evidence="3 4">NOV-71</strain>
    </source>
</reference>
<dbReference type="AlphaFoldDB" id="A0A6A3SKH2"/>
<evidence type="ECO:0000313" key="4">
    <source>
        <dbReference type="Proteomes" id="UP000441208"/>
    </source>
</evidence>
<dbReference type="CDD" id="cd01647">
    <property type="entry name" value="RT_LTR"/>
    <property type="match status" value="1"/>
</dbReference>